<dbReference type="EMBL" id="LT598491">
    <property type="protein sequence ID" value="SCW04588.1"/>
    <property type="molecule type" value="Genomic_DNA"/>
</dbReference>
<dbReference type="OMA" id="WYNSFDA"/>
<reference evidence="3 4" key="1">
    <citation type="submission" date="2016-03" db="EMBL/GenBank/DDBJ databases">
        <authorList>
            <person name="Devillers H."/>
        </authorList>
    </citation>
    <scope>NUCLEOTIDE SEQUENCE [LARGE SCALE GENOMIC DNA]</scope>
    <source>
        <strain evidence="3">CBS 6772</strain>
    </source>
</reference>
<dbReference type="PANTHER" id="PTHR11075:SF54">
    <property type="entry name" value="LARGE RIBOSOMAL SUBUNIT PROTEIN ML62"/>
    <property type="match status" value="1"/>
</dbReference>
<evidence type="ECO:0000313" key="4">
    <source>
        <dbReference type="Proteomes" id="UP000190831"/>
    </source>
</evidence>
<dbReference type="InterPro" id="IPR052104">
    <property type="entry name" value="Mito_Release_Factor_mL62"/>
</dbReference>
<gene>
    <name evidence="3" type="ORF">LAFE_0H16864G</name>
</gene>
<dbReference type="GO" id="GO:0004045">
    <property type="term" value="F:peptidyl-tRNA hydrolase activity"/>
    <property type="evidence" value="ECO:0007669"/>
    <property type="project" value="TreeGrafter"/>
</dbReference>
<dbReference type="AlphaFoldDB" id="A0A1G4ML29"/>
<evidence type="ECO:0000256" key="1">
    <source>
        <dbReference type="SAM" id="MobiDB-lite"/>
    </source>
</evidence>
<sequence length="167" mass="19265">MRLNAVLKLSTKTGVSAKEWVKQLAPQCIPKHAFSAHFDRSSGPGGQNVNKVNSKCTLTLENFSTCIWIPQEVRTQLLSKGFRYYAPAKDSVVVQADESRSRETNRQLCLDKFIKEVKQTCWFATPTSPEDLQKWQEIRKKTGELRLKNKKRKSETKKLRKKSNFDF</sequence>
<accession>A0A1G4ML29</accession>
<dbReference type="SUPFAM" id="SSF110916">
    <property type="entry name" value="Peptidyl-tRNA hydrolase domain-like"/>
    <property type="match status" value="1"/>
</dbReference>
<dbReference type="Pfam" id="PF00472">
    <property type="entry name" value="RF-1"/>
    <property type="match status" value="1"/>
</dbReference>
<feature type="compositionally biased region" description="Basic residues" evidence="1">
    <location>
        <begin position="148"/>
        <end position="167"/>
    </location>
</feature>
<evidence type="ECO:0000313" key="3">
    <source>
        <dbReference type="EMBL" id="SCW04588.1"/>
    </source>
</evidence>
<feature type="region of interest" description="Disordered" evidence="1">
    <location>
        <begin position="146"/>
        <end position="167"/>
    </location>
</feature>
<dbReference type="OrthoDB" id="270639at2759"/>
<evidence type="ECO:0000259" key="2">
    <source>
        <dbReference type="Pfam" id="PF00472"/>
    </source>
</evidence>
<name>A0A1G4ML29_LACFM</name>
<proteinExistence type="predicted"/>
<dbReference type="Gene3D" id="3.30.160.20">
    <property type="match status" value="1"/>
</dbReference>
<dbReference type="Proteomes" id="UP000190831">
    <property type="component" value="Chromosome H"/>
</dbReference>
<dbReference type="PANTHER" id="PTHR11075">
    <property type="entry name" value="PEPTIDE CHAIN RELEASE FACTOR"/>
    <property type="match status" value="1"/>
</dbReference>
<dbReference type="GO" id="GO:0070126">
    <property type="term" value="P:mitochondrial translational termination"/>
    <property type="evidence" value="ECO:0007669"/>
    <property type="project" value="TreeGrafter"/>
</dbReference>
<dbReference type="STRING" id="4955.A0A1G4ML29"/>
<feature type="domain" description="Prokaryotic-type class I peptide chain release factors" evidence="2">
    <location>
        <begin position="29"/>
        <end position="160"/>
    </location>
</feature>
<keyword evidence="4" id="KW-1185">Reference proteome</keyword>
<dbReference type="GO" id="GO:0005762">
    <property type="term" value="C:mitochondrial large ribosomal subunit"/>
    <property type="evidence" value="ECO:0007669"/>
    <property type="project" value="TreeGrafter"/>
</dbReference>
<protein>
    <submittedName>
        <fullName evidence="3">LAFE_0H16864g1_1</fullName>
    </submittedName>
</protein>
<organism evidence="3 4">
    <name type="scientific">Lachancea fermentati</name>
    <name type="common">Zygosaccharomyces fermentati</name>
    <dbReference type="NCBI Taxonomy" id="4955"/>
    <lineage>
        <taxon>Eukaryota</taxon>
        <taxon>Fungi</taxon>
        <taxon>Dikarya</taxon>
        <taxon>Ascomycota</taxon>
        <taxon>Saccharomycotina</taxon>
        <taxon>Saccharomycetes</taxon>
        <taxon>Saccharomycetales</taxon>
        <taxon>Saccharomycetaceae</taxon>
        <taxon>Lachancea</taxon>
    </lineage>
</organism>
<dbReference type="GO" id="GO:0016150">
    <property type="term" value="F:translation release factor activity, codon nonspecific"/>
    <property type="evidence" value="ECO:0007669"/>
    <property type="project" value="TreeGrafter"/>
</dbReference>
<dbReference type="InterPro" id="IPR000352">
    <property type="entry name" value="Pep_chain_release_fac_I"/>
</dbReference>